<dbReference type="Gene3D" id="3.40.50.1700">
    <property type="entry name" value="Glycoside hydrolase family 3 C-terminal domain"/>
    <property type="match status" value="1"/>
</dbReference>
<dbReference type="EC" id="3.2.1.52" evidence="3"/>
<keyword evidence="8" id="KW-1185">Reference proteome</keyword>
<dbReference type="PANTHER" id="PTHR30480:SF13">
    <property type="entry name" value="BETA-HEXOSAMINIDASE"/>
    <property type="match status" value="1"/>
</dbReference>
<comment type="similarity">
    <text evidence="2">Belongs to the glycosyl hydrolase 3 family.</text>
</comment>
<dbReference type="SUPFAM" id="SSF69572">
    <property type="entry name" value="Activating enzymes of the ubiquitin-like proteins"/>
    <property type="match status" value="1"/>
</dbReference>
<dbReference type="Proteomes" id="UP000270678">
    <property type="component" value="Chromosome"/>
</dbReference>
<organism evidence="7 8">
    <name type="scientific">Paenibacillus lutimineralis</name>
    <dbReference type="NCBI Taxonomy" id="2707005"/>
    <lineage>
        <taxon>Bacteria</taxon>
        <taxon>Bacillati</taxon>
        <taxon>Bacillota</taxon>
        <taxon>Bacilli</taxon>
        <taxon>Bacillales</taxon>
        <taxon>Paenibacillaceae</taxon>
        <taxon>Paenibacillus</taxon>
    </lineage>
</organism>
<dbReference type="SUPFAM" id="SSF51445">
    <property type="entry name" value="(Trans)glycosidases"/>
    <property type="match status" value="1"/>
</dbReference>
<evidence type="ECO:0000313" key="7">
    <source>
        <dbReference type="EMBL" id="AZS15490.1"/>
    </source>
</evidence>
<dbReference type="GO" id="GO:0005975">
    <property type="term" value="P:carbohydrate metabolic process"/>
    <property type="evidence" value="ECO:0007669"/>
    <property type="project" value="InterPro"/>
</dbReference>
<dbReference type="Pfam" id="PF00933">
    <property type="entry name" value="Glyco_hydro_3"/>
    <property type="match status" value="1"/>
</dbReference>
<comment type="catalytic activity">
    <reaction evidence="1">
        <text>Hydrolysis of terminal non-reducing N-acetyl-D-hexosamine residues in N-acetyl-beta-D-hexosaminides.</text>
        <dbReference type="EC" id="3.2.1.52"/>
    </reaction>
</comment>
<name>A0A3S9UYY4_9BACL</name>
<evidence type="ECO:0000256" key="2">
    <source>
        <dbReference type="ARBA" id="ARBA00005336"/>
    </source>
</evidence>
<dbReference type="OrthoDB" id="9805821at2"/>
<reference evidence="8" key="1">
    <citation type="submission" date="2018-12" db="EMBL/GenBank/DDBJ databases">
        <title>Complete genome sequence of Paenibacillus sp. MBLB1234.</title>
        <authorList>
            <person name="Nam Y.-D."/>
            <person name="Kang J."/>
            <person name="Chung W.-H."/>
            <person name="Park Y.S."/>
        </authorList>
    </citation>
    <scope>NUCLEOTIDE SEQUENCE [LARGE SCALE GENOMIC DNA]</scope>
    <source>
        <strain evidence="8">MBLB1234</strain>
    </source>
</reference>
<dbReference type="GO" id="GO:0004563">
    <property type="term" value="F:beta-N-acetylhexosaminidase activity"/>
    <property type="evidence" value="ECO:0007669"/>
    <property type="project" value="UniProtKB-EC"/>
</dbReference>
<evidence type="ECO:0000256" key="5">
    <source>
        <dbReference type="ARBA" id="ARBA00023295"/>
    </source>
</evidence>
<protein>
    <recommendedName>
        <fullName evidence="3">beta-N-acetylhexosaminidase</fullName>
        <ecNumber evidence="3">3.2.1.52</ecNumber>
    </recommendedName>
</protein>
<dbReference type="Gene3D" id="3.20.20.300">
    <property type="entry name" value="Glycoside hydrolase, family 3, N-terminal domain"/>
    <property type="match status" value="1"/>
</dbReference>
<dbReference type="InterPro" id="IPR036881">
    <property type="entry name" value="Glyco_hydro_3_C_sf"/>
</dbReference>
<dbReference type="AlphaFoldDB" id="A0A3S9UYY4"/>
<feature type="domain" description="Glycoside hydrolase family 3 N-terminal" evidence="6">
    <location>
        <begin position="19"/>
        <end position="340"/>
    </location>
</feature>
<dbReference type="InterPro" id="IPR050226">
    <property type="entry name" value="NagZ_Beta-hexosaminidase"/>
</dbReference>
<dbReference type="RefSeq" id="WP_126999163.1">
    <property type="nucleotide sequence ID" value="NZ_CP034346.1"/>
</dbReference>
<dbReference type="GO" id="GO:0008641">
    <property type="term" value="F:ubiquitin-like modifier activating enzyme activity"/>
    <property type="evidence" value="ECO:0007669"/>
    <property type="project" value="InterPro"/>
</dbReference>
<accession>A0A3S9UYY4</accession>
<dbReference type="PANTHER" id="PTHR30480">
    <property type="entry name" value="BETA-HEXOSAMINIDASE-RELATED"/>
    <property type="match status" value="1"/>
</dbReference>
<dbReference type="InterPro" id="IPR036962">
    <property type="entry name" value="Glyco_hydro_3_N_sf"/>
</dbReference>
<dbReference type="EMBL" id="CP034346">
    <property type="protein sequence ID" value="AZS15490.1"/>
    <property type="molecule type" value="Genomic_DNA"/>
</dbReference>
<keyword evidence="4 7" id="KW-0378">Hydrolase</keyword>
<gene>
    <name evidence="7" type="ORF">EI981_14205</name>
</gene>
<evidence type="ECO:0000256" key="1">
    <source>
        <dbReference type="ARBA" id="ARBA00001231"/>
    </source>
</evidence>
<sequence>MSLVIKDQRIAQIISNMSLEQKIGQLIIGQAEGQEMTPSFEDFIRKYQLGGYRIKGSNIKSKEQVRSFTEQIQSVYKSIGHEIALLGSDQEGGSLSVFGDTVTEFPGNMALGATHSVDLAFEQGQATGNELSKLGINFVFAPVADININELNPIIGVRSFGDKPWKVTDLCESFIKGLNSGGIASCLKHYPGHGNTVSDSHVEIPYNESDLLNLKSGELIPFEILSKQQVDSIMVSHIIFPKIDMEPASVSKTFINDILRTEMSYEGVIMTDDIEMTPMLKTYGIEKTARMFIEAGGDLLLINKSKTNQILAIESLLTAVEEGYISETKINEAVERILNLKMKTKQYRINRRINDKKSREISYDISKKAITLVQDPLNLLPIGRDRRILLIQPEQYNISEADTSGGKAIKLFEHLQHFNSNITLKTVDFNQGNINELEINKNDYDLIIQATINSTINSAQHEFSKWLSSLNIPLISIALRNPYDIKTYSEQNTIICTYYTNDLTMEALAKLLIGEMEFRGELPVDISYRKC</sequence>
<evidence type="ECO:0000259" key="6">
    <source>
        <dbReference type="Pfam" id="PF00933"/>
    </source>
</evidence>
<proteinExistence type="inferred from homology"/>
<dbReference type="InterPro" id="IPR035985">
    <property type="entry name" value="Ubiquitin-activating_enz"/>
</dbReference>
<dbReference type="GO" id="GO:0009254">
    <property type="term" value="P:peptidoglycan turnover"/>
    <property type="evidence" value="ECO:0007669"/>
    <property type="project" value="TreeGrafter"/>
</dbReference>
<dbReference type="PRINTS" id="PR00133">
    <property type="entry name" value="GLHYDRLASE3"/>
</dbReference>
<dbReference type="InterPro" id="IPR017853">
    <property type="entry name" value="GH"/>
</dbReference>
<dbReference type="KEGG" id="plut:EI981_14205"/>
<dbReference type="InterPro" id="IPR001764">
    <property type="entry name" value="Glyco_hydro_3_N"/>
</dbReference>
<keyword evidence="5" id="KW-0326">Glycosidase</keyword>
<evidence type="ECO:0000256" key="4">
    <source>
        <dbReference type="ARBA" id="ARBA00022801"/>
    </source>
</evidence>
<evidence type="ECO:0000313" key="8">
    <source>
        <dbReference type="Proteomes" id="UP000270678"/>
    </source>
</evidence>
<evidence type="ECO:0000256" key="3">
    <source>
        <dbReference type="ARBA" id="ARBA00012663"/>
    </source>
</evidence>